<reference evidence="18 19" key="1">
    <citation type="submission" date="2019-02" db="EMBL/GenBank/DDBJ databases">
        <title>Deep-cultivation of Planctomycetes and their phenomic and genomic characterization uncovers novel biology.</title>
        <authorList>
            <person name="Wiegand S."/>
            <person name="Jogler M."/>
            <person name="Boedeker C."/>
            <person name="Pinto D."/>
            <person name="Vollmers J."/>
            <person name="Rivas-Marin E."/>
            <person name="Kohn T."/>
            <person name="Peeters S.H."/>
            <person name="Heuer A."/>
            <person name="Rast P."/>
            <person name="Oberbeckmann S."/>
            <person name="Bunk B."/>
            <person name="Jeske O."/>
            <person name="Meyerdierks A."/>
            <person name="Storesund J.E."/>
            <person name="Kallscheuer N."/>
            <person name="Luecker S."/>
            <person name="Lage O.M."/>
            <person name="Pohl T."/>
            <person name="Merkel B.J."/>
            <person name="Hornburger P."/>
            <person name="Mueller R.-W."/>
            <person name="Bruemmer F."/>
            <person name="Labrenz M."/>
            <person name="Spormann A.M."/>
            <person name="Op den Camp H."/>
            <person name="Overmann J."/>
            <person name="Amann R."/>
            <person name="Jetten M.S.M."/>
            <person name="Mascher T."/>
            <person name="Medema M.H."/>
            <person name="Devos D.P."/>
            <person name="Kaster A.-K."/>
            <person name="Ovreas L."/>
            <person name="Rohde M."/>
            <person name="Galperin M.Y."/>
            <person name="Jogler C."/>
        </authorList>
    </citation>
    <scope>NUCLEOTIDE SEQUENCE [LARGE SCALE GENOMIC DNA]</scope>
    <source>
        <strain evidence="18 19">Pla110</strain>
    </source>
</reference>
<keyword evidence="7 14" id="KW-0863">Zinc-finger</keyword>
<dbReference type="Gene3D" id="1.10.287.110">
    <property type="entry name" value="DnaJ domain"/>
    <property type="match status" value="1"/>
</dbReference>
<dbReference type="HAMAP" id="MF_01152">
    <property type="entry name" value="DnaJ"/>
    <property type="match status" value="1"/>
</dbReference>
<feature type="repeat" description="CXXCXGXG motif" evidence="14">
    <location>
        <begin position="194"/>
        <end position="201"/>
    </location>
</feature>
<dbReference type="Proteomes" id="UP000317178">
    <property type="component" value="Chromosome"/>
</dbReference>
<evidence type="ECO:0000259" key="17">
    <source>
        <dbReference type="PROSITE" id="PS51188"/>
    </source>
</evidence>
<evidence type="ECO:0000256" key="9">
    <source>
        <dbReference type="ARBA" id="ARBA00023016"/>
    </source>
</evidence>
<accession>A0A518CJ70</accession>
<dbReference type="PRINTS" id="PR00625">
    <property type="entry name" value="JDOMAIN"/>
</dbReference>
<evidence type="ECO:0000256" key="1">
    <source>
        <dbReference type="ARBA" id="ARBA00004496"/>
    </source>
</evidence>
<dbReference type="InterPro" id="IPR001305">
    <property type="entry name" value="HSP_DnaJ_Cys-rich_dom"/>
</dbReference>
<feature type="repeat" description="CXXCXGXG motif" evidence="14">
    <location>
        <begin position="172"/>
        <end position="179"/>
    </location>
</feature>
<comment type="similarity">
    <text evidence="12 14">Belongs to the DnaJ family.</text>
</comment>
<dbReference type="FunFam" id="2.10.230.10:FF:000002">
    <property type="entry name" value="Molecular chaperone DnaJ"/>
    <property type="match status" value="1"/>
</dbReference>
<evidence type="ECO:0000256" key="13">
    <source>
        <dbReference type="ARBA" id="ARBA00067609"/>
    </source>
</evidence>
<evidence type="ECO:0000256" key="11">
    <source>
        <dbReference type="ARBA" id="ARBA00053423"/>
    </source>
</evidence>
<dbReference type="PANTHER" id="PTHR43096">
    <property type="entry name" value="DNAJ HOMOLOG 1, MITOCHONDRIAL-RELATED"/>
    <property type="match status" value="1"/>
</dbReference>
<dbReference type="GO" id="GO:0051082">
    <property type="term" value="F:unfolded protein binding"/>
    <property type="evidence" value="ECO:0007669"/>
    <property type="project" value="UniProtKB-UniRule"/>
</dbReference>
<feature type="binding site" evidence="14">
    <location>
        <position position="197"/>
    </location>
    <ligand>
        <name>Zn(2+)</name>
        <dbReference type="ChEBI" id="CHEBI:29105"/>
        <label>2</label>
    </ligand>
</feature>
<feature type="binding site" evidence="14">
    <location>
        <position position="208"/>
    </location>
    <ligand>
        <name>Zn(2+)</name>
        <dbReference type="ChEBI" id="CHEBI:29105"/>
        <label>1</label>
    </ligand>
</feature>
<evidence type="ECO:0000256" key="12">
    <source>
        <dbReference type="ARBA" id="ARBA00061004"/>
    </source>
</evidence>
<dbReference type="PROSITE" id="PS51188">
    <property type="entry name" value="ZF_CR"/>
    <property type="match status" value="1"/>
</dbReference>
<evidence type="ECO:0000256" key="6">
    <source>
        <dbReference type="ARBA" id="ARBA00022737"/>
    </source>
</evidence>
<evidence type="ECO:0000256" key="15">
    <source>
        <dbReference type="PROSITE-ProRule" id="PRU00546"/>
    </source>
</evidence>
<keyword evidence="10 14" id="KW-0143">Chaperone</keyword>
<evidence type="ECO:0000256" key="3">
    <source>
        <dbReference type="ARBA" id="ARBA00022490"/>
    </source>
</evidence>
<dbReference type="NCBIfam" id="TIGR02349">
    <property type="entry name" value="DnaJ_bact"/>
    <property type="match status" value="1"/>
</dbReference>
<dbReference type="PROSITE" id="PS00636">
    <property type="entry name" value="DNAJ_1"/>
    <property type="match status" value="1"/>
</dbReference>
<feature type="repeat" description="CXXCXGXG motif" evidence="14">
    <location>
        <begin position="155"/>
        <end position="162"/>
    </location>
</feature>
<dbReference type="KEGG" id="plon:Pla110_09780"/>
<dbReference type="PANTHER" id="PTHR43096:SF48">
    <property type="entry name" value="CHAPERONE PROTEIN DNAJ"/>
    <property type="match status" value="1"/>
</dbReference>
<feature type="binding site" evidence="14">
    <location>
        <position position="155"/>
    </location>
    <ligand>
        <name>Zn(2+)</name>
        <dbReference type="ChEBI" id="CHEBI:29105"/>
        <label>1</label>
    </ligand>
</feature>
<feature type="domain" description="J" evidence="16">
    <location>
        <begin position="6"/>
        <end position="71"/>
    </location>
</feature>
<evidence type="ECO:0000259" key="16">
    <source>
        <dbReference type="PROSITE" id="PS50076"/>
    </source>
</evidence>
<evidence type="ECO:0000313" key="18">
    <source>
        <dbReference type="EMBL" id="QDU79272.1"/>
    </source>
</evidence>
<dbReference type="GO" id="GO:0005524">
    <property type="term" value="F:ATP binding"/>
    <property type="evidence" value="ECO:0007669"/>
    <property type="project" value="InterPro"/>
</dbReference>
<dbReference type="Pfam" id="PF01556">
    <property type="entry name" value="DnaJ_C"/>
    <property type="match status" value="1"/>
</dbReference>
<dbReference type="NCBIfam" id="NF008035">
    <property type="entry name" value="PRK10767.1"/>
    <property type="match status" value="1"/>
</dbReference>
<dbReference type="Pfam" id="PF00684">
    <property type="entry name" value="DnaJ_CXXCXGXG"/>
    <property type="match status" value="1"/>
</dbReference>
<dbReference type="CDD" id="cd10747">
    <property type="entry name" value="DnaJ_C"/>
    <property type="match status" value="1"/>
</dbReference>
<dbReference type="EMBL" id="CP036281">
    <property type="protein sequence ID" value="QDU79272.1"/>
    <property type="molecule type" value="Genomic_DNA"/>
</dbReference>
<comment type="function">
    <text evidence="11 14">Participates actively in the response to hyperosmotic and heat shock by preventing the aggregation of stress-denatured proteins and by disaggregating proteins, also in an autonomous, DnaK-independent fashion. Unfolded proteins bind initially to DnaJ; upon interaction with the DnaJ-bound protein, DnaK hydrolyzes its bound ATP, resulting in the formation of a stable complex. GrpE releases ADP from DnaK; ATP binding to DnaK triggers the release of the substrate protein, thus completing the reaction cycle. Several rounds of ATP-dependent interactions between DnaJ, DnaK and GrpE are required for fully efficient folding. Also involved, together with DnaK and GrpE, in the DNA replication of plasmids through activation of initiation proteins.</text>
</comment>
<keyword evidence="5 14" id="KW-0479">Metal-binding</keyword>
<dbReference type="GO" id="GO:0009408">
    <property type="term" value="P:response to heat"/>
    <property type="evidence" value="ECO:0007669"/>
    <property type="project" value="InterPro"/>
</dbReference>
<organism evidence="18 19">
    <name type="scientific">Polystyrenella longa</name>
    <dbReference type="NCBI Taxonomy" id="2528007"/>
    <lineage>
        <taxon>Bacteria</taxon>
        <taxon>Pseudomonadati</taxon>
        <taxon>Planctomycetota</taxon>
        <taxon>Planctomycetia</taxon>
        <taxon>Planctomycetales</taxon>
        <taxon>Planctomycetaceae</taxon>
        <taxon>Polystyrenella</taxon>
    </lineage>
</organism>
<evidence type="ECO:0000256" key="2">
    <source>
        <dbReference type="ARBA" id="ARBA00011738"/>
    </source>
</evidence>
<feature type="binding site" evidence="14">
    <location>
        <position position="211"/>
    </location>
    <ligand>
        <name>Zn(2+)</name>
        <dbReference type="ChEBI" id="CHEBI:29105"/>
        <label>1</label>
    </ligand>
</feature>
<dbReference type="InterPro" id="IPR012724">
    <property type="entry name" value="DnaJ"/>
</dbReference>
<evidence type="ECO:0000256" key="5">
    <source>
        <dbReference type="ARBA" id="ARBA00022723"/>
    </source>
</evidence>
<dbReference type="SUPFAM" id="SSF49493">
    <property type="entry name" value="HSP40/DnaJ peptide-binding domain"/>
    <property type="match status" value="2"/>
</dbReference>
<dbReference type="SMART" id="SM00271">
    <property type="entry name" value="DnaJ"/>
    <property type="match status" value="1"/>
</dbReference>
<evidence type="ECO:0000256" key="14">
    <source>
        <dbReference type="HAMAP-Rule" id="MF_01152"/>
    </source>
</evidence>
<dbReference type="GO" id="GO:0006260">
    <property type="term" value="P:DNA replication"/>
    <property type="evidence" value="ECO:0007669"/>
    <property type="project" value="UniProtKB-KW"/>
</dbReference>
<dbReference type="GO" id="GO:0042026">
    <property type="term" value="P:protein refolding"/>
    <property type="evidence" value="ECO:0007669"/>
    <property type="project" value="TreeGrafter"/>
</dbReference>
<dbReference type="GO" id="GO:0005737">
    <property type="term" value="C:cytoplasm"/>
    <property type="evidence" value="ECO:0007669"/>
    <property type="project" value="UniProtKB-SubCell"/>
</dbReference>
<evidence type="ECO:0000256" key="10">
    <source>
        <dbReference type="ARBA" id="ARBA00023186"/>
    </source>
</evidence>
<dbReference type="InterPro" id="IPR008971">
    <property type="entry name" value="HSP40/DnaJ_pept-bd"/>
</dbReference>
<dbReference type="InterPro" id="IPR002939">
    <property type="entry name" value="DnaJ_C"/>
</dbReference>
<dbReference type="Gene3D" id="2.10.230.10">
    <property type="entry name" value="Heat shock protein DnaJ, cysteine-rich domain"/>
    <property type="match status" value="1"/>
</dbReference>
<dbReference type="InterPro" id="IPR018253">
    <property type="entry name" value="DnaJ_domain_CS"/>
</dbReference>
<dbReference type="InterPro" id="IPR036410">
    <property type="entry name" value="HSP_DnaJ_Cys-rich_dom_sf"/>
</dbReference>
<dbReference type="SUPFAM" id="SSF46565">
    <property type="entry name" value="Chaperone J-domain"/>
    <property type="match status" value="1"/>
</dbReference>
<dbReference type="FunFam" id="2.60.260.20:FF:000004">
    <property type="entry name" value="Molecular chaperone DnaJ"/>
    <property type="match status" value="1"/>
</dbReference>
<comment type="subcellular location">
    <subcellularLocation>
        <location evidence="1 14">Cytoplasm</location>
    </subcellularLocation>
</comment>
<feature type="binding site" evidence="14">
    <location>
        <position position="158"/>
    </location>
    <ligand>
        <name>Zn(2+)</name>
        <dbReference type="ChEBI" id="CHEBI:29105"/>
        <label>1</label>
    </ligand>
</feature>
<feature type="binding site" evidence="14">
    <location>
        <position position="194"/>
    </location>
    <ligand>
        <name>Zn(2+)</name>
        <dbReference type="ChEBI" id="CHEBI:29105"/>
        <label>2</label>
    </ligand>
</feature>
<comment type="subunit">
    <text evidence="2 14">Homodimer.</text>
</comment>
<keyword evidence="4 14" id="KW-0235">DNA replication</keyword>
<dbReference type="PROSITE" id="PS50076">
    <property type="entry name" value="DNAJ_2"/>
    <property type="match status" value="1"/>
</dbReference>
<dbReference type="GO" id="GO:0008270">
    <property type="term" value="F:zinc ion binding"/>
    <property type="evidence" value="ECO:0007669"/>
    <property type="project" value="UniProtKB-UniRule"/>
</dbReference>
<feature type="domain" description="CR-type" evidence="17">
    <location>
        <begin position="142"/>
        <end position="220"/>
    </location>
</feature>
<dbReference type="InterPro" id="IPR001623">
    <property type="entry name" value="DnaJ_domain"/>
</dbReference>
<comment type="cofactor">
    <cofactor evidence="14">
        <name>Zn(2+)</name>
        <dbReference type="ChEBI" id="CHEBI:29105"/>
    </cofactor>
    <text evidence="14">Binds 2 Zn(2+) ions per monomer.</text>
</comment>
<name>A0A518CJ70_9PLAN</name>
<evidence type="ECO:0000256" key="7">
    <source>
        <dbReference type="ARBA" id="ARBA00022771"/>
    </source>
</evidence>
<dbReference type="GO" id="GO:0031072">
    <property type="term" value="F:heat shock protein binding"/>
    <property type="evidence" value="ECO:0007669"/>
    <property type="project" value="InterPro"/>
</dbReference>
<feature type="zinc finger region" description="CR-type" evidence="15">
    <location>
        <begin position="142"/>
        <end position="220"/>
    </location>
</feature>
<evidence type="ECO:0000313" key="19">
    <source>
        <dbReference type="Proteomes" id="UP000317178"/>
    </source>
</evidence>
<dbReference type="AlphaFoldDB" id="A0A518CJ70"/>
<dbReference type="FunFam" id="1.10.287.110:FF:000034">
    <property type="entry name" value="Chaperone protein DnaJ"/>
    <property type="match status" value="1"/>
</dbReference>
<feature type="repeat" description="CXXCXGXG motif" evidence="14">
    <location>
        <begin position="208"/>
        <end position="215"/>
    </location>
</feature>
<dbReference type="Gene3D" id="2.60.260.20">
    <property type="entry name" value="Urease metallochaperone UreE, N-terminal domain"/>
    <property type="match status" value="2"/>
</dbReference>
<gene>
    <name evidence="14 18" type="primary">dnaJ</name>
    <name evidence="18" type="ORF">Pla110_09780</name>
</gene>
<evidence type="ECO:0000256" key="8">
    <source>
        <dbReference type="ARBA" id="ARBA00022833"/>
    </source>
</evidence>
<protein>
    <recommendedName>
        <fullName evidence="13 14">Chaperone protein DnaJ</fullName>
    </recommendedName>
</protein>
<dbReference type="CDD" id="cd06257">
    <property type="entry name" value="DnaJ"/>
    <property type="match status" value="1"/>
</dbReference>
<comment type="domain">
    <text evidence="14">The J domain is necessary and sufficient to stimulate DnaK ATPase activity. Zinc center 1 plays an important role in the autonomous, DnaK-independent chaperone activity of DnaJ. Zinc center 2 is essential for interaction with DnaK and for DnaJ activity.</text>
</comment>
<feature type="binding site" evidence="14">
    <location>
        <position position="172"/>
    </location>
    <ligand>
        <name>Zn(2+)</name>
        <dbReference type="ChEBI" id="CHEBI:29105"/>
        <label>2</label>
    </ligand>
</feature>
<dbReference type="OrthoDB" id="9779889at2"/>
<sequence>MSTKIEFYEFLSVSRDATPEQIKKAYKKMAIANHPDRNPGDEEAIERFKTASEAYEVLSDENKRSRYDRYGHAGLSGLGGGGGAGAGFQDVSDIFDAFGDLFDGFGFAGAGGGRRGGGGARPRKGSSLRTSIKIDLHEAAAGCTRTLDVDRNVECKTCHGSGAEPGSSPETCDYCGGHGKVVQSQGFFRVQTTCPACRGVGQTIRDKCNTCHGSGHTSQTDKLELNVPAGIDDGMQLCLRGEGEAGKNGGPAGDLYVDIHLKPHRIFERHDKDLFCRIPITYTQATLGSDLEVPTLSGAHTLTIPAATQPNEQFRLKGMGMPDVHGRRSGDIVVEVQVEVPQKLTERQEELLRELAELENKHVSPHRKTFFASVKDYFASFTTSDE</sequence>
<keyword evidence="9 14" id="KW-0346">Stress response</keyword>
<dbReference type="RefSeq" id="WP_144993746.1">
    <property type="nucleotide sequence ID" value="NZ_CP036281.1"/>
</dbReference>
<keyword evidence="6 14" id="KW-0677">Repeat</keyword>
<keyword evidence="19" id="KW-1185">Reference proteome</keyword>
<dbReference type="Pfam" id="PF00226">
    <property type="entry name" value="DnaJ"/>
    <property type="match status" value="1"/>
</dbReference>
<keyword evidence="8 14" id="KW-0862">Zinc</keyword>
<dbReference type="InterPro" id="IPR036869">
    <property type="entry name" value="J_dom_sf"/>
</dbReference>
<keyword evidence="3 14" id="KW-0963">Cytoplasm</keyword>
<evidence type="ECO:0000256" key="4">
    <source>
        <dbReference type="ARBA" id="ARBA00022705"/>
    </source>
</evidence>
<dbReference type="SUPFAM" id="SSF57938">
    <property type="entry name" value="DnaJ/Hsp40 cysteine-rich domain"/>
    <property type="match status" value="1"/>
</dbReference>
<proteinExistence type="inferred from homology"/>
<feature type="binding site" evidence="14">
    <location>
        <position position="175"/>
    </location>
    <ligand>
        <name>Zn(2+)</name>
        <dbReference type="ChEBI" id="CHEBI:29105"/>
        <label>2</label>
    </ligand>
</feature>